<name>A0A7D6BGJ3_FERL1</name>
<reference evidence="6" key="2">
    <citation type="submission" date="2020-07" db="EMBL/GenBank/DDBJ databases">
        <title>Metabolic diversity and evolutionary history of the archaeal phylum ###Micrarchaeota### uncovered from a freshwater lake metagenome.</title>
        <authorList>
            <person name="Kadnikov V.V."/>
            <person name="Savvichev A.S."/>
            <person name="Mardanov A.V."/>
            <person name="Beletsky A.V."/>
            <person name="Chupakov A.V."/>
            <person name="Kokryatskaya N.M."/>
            <person name="Pimenov N.V."/>
            <person name="Ravin N.V."/>
        </authorList>
    </citation>
    <scope>NUCLEOTIDE SEQUENCE [LARGE SCALE GENOMIC DNA]</scope>
</reference>
<evidence type="ECO:0000313" key="3">
    <source>
        <dbReference type="EMBL" id="QLJ52555.1"/>
    </source>
</evidence>
<dbReference type="EMBL" id="CP058998">
    <property type="protein sequence ID" value="QLJ52592.1"/>
    <property type="molecule type" value="Genomic_DNA"/>
</dbReference>
<evidence type="ECO:0000256" key="1">
    <source>
        <dbReference type="SAM" id="Coils"/>
    </source>
</evidence>
<gene>
    <name evidence="3" type="ORF">Sv326_0380</name>
    <name evidence="4" type="ORF">Sv326_0417</name>
    <name evidence="5" type="ORF">Sv326_0454</name>
</gene>
<evidence type="ECO:0000313" key="5">
    <source>
        <dbReference type="EMBL" id="QLJ52629.1"/>
    </source>
</evidence>
<dbReference type="Proteomes" id="UP000510821">
    <property type="component" value="Chromosome"/>
</dbReference>
<evidence type="ECO:0000256" key="2">
    <source>
        <dbReference type="SAM" id="Phobius"/>
    </source>
</evidence>
<dbReference type="KEGG" id="flt:Sv326_0417"/>
<evidence type="ECO:0000313" key="6">
    <source>
        <dbReference type="Proteomes" id="UP000510821"/>
    </source>
</evidence>
<sequence>MNFPKIDNRFWFAIPISFSVLCAFFTISVFNSYAQKVDQRFASQNSRIGELDKFNDTYKQQVNSYLAYLATAQNTLSQQVNLTSEDSLQRINSLKEQDKNLQNQLDALNKTLLDINCTGTNTTIIYNNTVQVPVQNTTIDSRTCRQKLLDLHGLGPYFDVVACCELRQVGYADECCTCYR</sequence>
<organism evidence="3 6">
    <name type="scientific">Fermentimicrarchaeum limneticum</name>
    <dbReference type="NCBI Taxonomy" id="2795018"/>
    <lineage>
        <taxon>Archaea</taxon>
        <taxon>Candidatus Micrarchaeota</taxon>
        <taxon>Candidatus Fermentimicrarchaeales</taxon>
        <taxon>Candidatus Fermentimicrarchaeaceae</taxon>
        <taxon>Candidatus Fermentimicrarchaeum</taxon>
    </lineage>
</organism>
<dbReference type="EMBL" id="CP058998">
    <property type="protein sequence ID" value="QLJ52629.1"/>
    <property type="molecule type" value="Genomic_DNA"/>
</dbReference>
<evidence type="ECO:0000313" key="4">
    <source>
        <dbReference type="EMBL" id="QLJ52592.1"/>
    </source>
</evidence>
<protein>
    <submittedName>
        <fullName evidence="3">Uncharacterized protein</fullName>
    </submittedName>
</protein>
<keyword evidence="1" id="KW-0175">Coiled coil</keyword>
<dbReference type="AlphaFoldDB" id="A0A7D6BGJ3"/>
<keyword evidence="2" id="KW-1133">Transmembrane helix</keyword>
<keyword evidence="2" id="KW-0812">Transmembrane</keyword>
<proteinExistence type="predicted"/>
<accession>A0A7D6BGJ3</accession>
<feature type="coiled-coil region" evidence="1">
    <location>
        <begin position="84"/>
        <end position="111"/>
    </location>
</feature>
<dbReference type="EMBL" id="CP058998">
    <property type="protein sequence ID" value="QLJ52555.1"/>
    <property type="molecule type" value="Genomic_DNA"/>
</dbReference>
<feature type="transmembrane region" description="Helical" evidence="2">
    <location>
        <begin position="12"/>
        <end position="34"/>
    </location>
</feature>
<dbReference type="KEGG" id="flt:Sv326_0454"/>
<reference evidence="3" key="1">
    <citation type="journal article" date="2020" name="Appl. Environ. Microbiol.">
        <title>Metabolic Diversity and Evolutionary History of the Archaeal Phylum 'Candidatus Micrarchaeota' Uncovered from a Freshwater Lake Metagenome.</title>
        <authorList>
            <person name="Kadnikov V.V."/>
            <person name="Savvichev A.S."/>
            <person name="Mardanov A.V."/>
            <person name="Beletsky A.V."/>
            <person name="Chupakov A.V."/>
            <person name="Kokryatskaya N.M."/>
            <person name="Pimenov N.V."/>
            <person name="Ravin N.V."/>
        </authorList>
    </citation>
    <scope>NUCLEOTIDE SEQUENCE</scope>
    <source>
        <strain evidence="3">Sv326</strain>
    </source>
</reference>
<keyword evidence="2" id="KW-0472">Membrane</keyword>
<dbReference type="KEGG" id="flt:Sv326_0380"/>